<sequence>MLCAGSWTKNLFDRMLPVRLIYRPDFPQAILHLAPAPLTSRLRATTVKPMLYEGAVEVLSPGPESNLRPTRGHLLSHDELTHNRFQLNYRMSLGDCDNQHPRMRIKRAASPHQLNGLGRNQSRHHIV</sequence>
<name>A0A1I8FM83_9PLAT</name>
<accession>A0A1I8FM83</accession>
<dbReference type="AlphaFoldDB" id="A0A1I8FM83"/>
<reference evidence="2" key="1">
    <citation type="submission" date="2016-11" db="UniProtKB">
        <authorList>
            <consortium name="WormBaseParasite"/>
        </authorList>
    </citation>
    <scope>IDENTIFICATION</scope>
</reference>
<dbReference type="WBParaSite" id="maker-unitig_39650-snap-gene-0.1-mRNA-1">
    <property type="protein sequence ID" value="maker-unitig_39650-snap-gene-0.1-mRNA-1"/>
    <property type="gene ID" value="maker-unitig_39650-snap-gene-0.1"/>
</dbReference>
<keyword evidence="1" id="KW-1185">Reference proteome</keyword>
<evidence type="ECO:0000313" key="2">
    <source>
        <dbReference type="WBParaSite" id="maker-unitig_39650-snap-gene-0.1-mRNA-1"/>
    </source>
</evidence>
<proteinExistence type="predicted"/>
<protein>
    <submittedName>
        <fullName evidence="2">DAO domain-containing protein</fullName>
    </submittedName>
</protein>
<evidence type="ECO:0000313" key="1">
    <source>
        <dbReference type="Proteomes" id="UP000095280"/>
    </source>
</evidence>
<dbReference type="Proteomes" id="UP000095280">
    <property type="component" value="Unplaced"/>
</dbReference>
<organism evidence="1 2">
    <name type="scientific">Macrostomum lignano</name>
    <dbReference type="NCBI Taxonomy" id="282301"/>
    <lineage>
        <taxon>Eukaryota</taxon>
        <taxon>Metazoa</taxon>
        <taxon>Spiralia</taxon>
        <taxon>Lophotrochozoa</taxon>
        <taxon>Platyhelminthes</taxon>
        <taxon>Rhabditophora</taxon>
        <taxon>Macrostomorpha</taxon>
        <taxon>Macrostomida</taxon>
        <taxon>Macrostomidae</taxon>
        <taxon>Macrostomum</taxon>
    </lineage>
</organism>